<dbReference type="RefSeq" id="WP_322856557.1">
    <property type="nucleotide sequence ID" value="NZ_JAYDCJ010000003.1"/>
</dbReference>
<evidence type="ECO:0000259" key="6">
    <source>
        <dbReference type="Pfam" id="PF13193"/>
    </source>
</evidence>
<comment type="caution">
    <text evidence="7">The sequence shown here is derived from an EMBL/GenBank/DDBJ whole genome shotgun (WGS) entry which is preliminary data.</text>
</comment>
<accession>A0ABU5P250</accession>
<sequence>MNPMQDSQLSITAVMHYAERLFGDQEIVSVTHDIPRHRYTYRDAFQRVRRLANALEKLGNGPGDVLGTLAWNDYRHFELYYAISCSGMICHTINPRLFPEQIEYIINHAADRWLFVDPDFIPLLESLQSRLPAVKGYVVLTDAAHMPETTLRNVICYETLVGAESDRFVWPELAETTPSALCYTSGTTGNPKGVLYTHRSTILQCYATSTPNAFAVSASDTVMPLVPMFHANGWSLVYSCPMNGAKLVLAGGKAGDGEIVAELIASETVTFTAGVPTVLGALLRHTRENEITLESLERVGVGGAACPAAIYDEFKSRHGARVQQGWGMTELNPIASYNAATPQQTAGLSAEEAKTRALKQGRLLFGIDLKVVDDNNQELPWDGRSAGSIKVRGPWVIQQYFRHEQSTTDDDGWFDTGDIGTMDQCGYLQITDRSKDVIKSGGEWISSIELENLAMSHLDVLEAAVIGLSHPTWTERPLLLVVLNDDSTLTSGQLLAWFEGKVAKWWIPSDCVIVESLPHTATGKLSKKDLRDAFRGYTWGMQSEPEETS</sequence>
<dbReference type="Proteomes" id="UP001305746">
    <property type="component" value="Unassembled WGS sequence"/>
</dbReference>
<dbReference type="CDD" id="cd12119">
    <property type="entry name" value="ttLC_FACS_AlkK_like"/>
    <property type="match status" value="1"/>
</dbReference>
<dbReference type="InterPro" id="IPR045851">
    <property type="entry name" value="AMP-bd_C_sf"/>
</dbReference>
<evidence type="ECO:0000313" key="7">
    <source>
        <dbReference type="EMBL" id="MEA1082124.1"/>
    </source>
</evidence>
<keyword evidence="2 7" id="KW-0436">Ligase</keyword>
<evidence type="ECO:0000256" key="3">
    <source>
        <dbReference type="ARBA" id="ARBA00022832"/>
    </source>
</evidence>
<dbReference type="NCBIfam" id="NF004837">
    <property type="entry name" value="PRK06187.1"/>
    <property type="match status" value="1"/>
</dbReference>
<evidence type="ECO:0000313" key="8">
    <source>
        <dbReference type="Proteomes" id="UP001305746"/>
    </source>
</evidence>
<evidence type="ECO:0000259" key="5">
    <source>
        <dbReference type="Pfam" id="PF00501"/>
    </source>
</evidence>
<dbReference type="Pfam" id="PF13193">
    <property type="entry name" value="AMP-binding_C"/>
    <property type="match status" value="1"/>
</dbReference>
<dbReference type="InterPro" id="IPR042099">
    <property type="entry name" value="ANL_N_sf"/>
</dbReference>
<organism evidence="7 8">
    <name type="scientific">Marinobacter qingdaonensis</name>
    <dbReference type="NCBI Taxonomy" id="3108486"/>
    <lineage>
        <taxon>Bacteria</taxon>
        <taxon>Pseudomonadati</taxon>
        <taxon>Pseudomonadota</taxon>
        <taxon>Gammaproteobacteria</taxon>
        <taxon>Pseudomonadales</taxon>
        <taxon>Marinobacteraceae</taxon>
        <taxon>Marinobacter</taxon>
    </lineage>
</organism>
<dbReference type="PANTHER" id="PTHR43859:SF4">
    <property type="entry name" value="BUTANOATE--COA LIGASE AAE1-RELATED"/>
    <property type="match status" value="1"/>
</dbReference>
<gene>
    <name evidence="7" type="ORF">U5822_15725</name>
</gene>
<name>A0ABU5P250_9GAMM</name>
<dbReference type="InterPro" id="IPR000873">
    <property type="entry name" value="AMP-dep_synth/lig_dom"/>
</dbReference>
<keyword evidence="8" id="KW-1185">Reference proteome</keyword>
<evidence type="ECO:0000256" key="4">
    <source>
        <dbReference type="ARBA" id="ARBA00023098"/>
    </source>
</evidence>
<feature type="domain" description="AMP-binding enzyme C-terminal" evidence="6">
    <location>
        <begin position="449"/>
        <end position="524"/>
    </location>
</feature>
<proteinExistence type="inferred from homology"/>
<keyword evidence="3" id="KW-0276">Fatty acid metabolism</keyword>
<keyword evidence="4" id="KW-0443">Lipid metabolism</keyword>
<feature type="domain" description="AMP-dependent synthetase/ligase" evidence="5">
    <location>
        <begin position="36"/>
        <end position="401"/>
    </location>
</feature>
<dbReference type="SUPFAM" id="SSF56801">
    <property type="entry name" value="Acetyl-CoA synthetase-like"/>
    <property type="match status" value="1"/>
</dbReference>
<reference evidence="7 8" key="1">
    <citation type="submission" date="2023-12" db="EMBL/GenBank/DDBJ databases">
        <title>Marinobacter qingdaonensis sp. nov., isolated from the intertidal sediment of Qingdao, PR China.</title>
        <authorList>
            <person name="Li Y."/>
        </authorList>
    </citation>
    <scope>NUCLEOTIDE SEQUENCE [LARGE SCALE GENOMIC DNA]</scope>
    <source>
        <strain evidence="7 8">ASW11-75</strain>
    </source>
</reference>
<dbReference type="Pfam" id="PF00501">
    <property type="entry name" value="AMP-binding"/>
    <property type="match status" value="1"/>
</dbReference>
<evidence type="ECO:0000256" key="2">
    <source>
        <dbReference type="ARBA" id="ARBA00022598"/>
    </source>
</evidence>
<comment type="similarity">
    <text evidence="1">Belongs to the ATP-dependent AMP-binding enzyme family.</text>
</comment>
<dbReference type="Gene3D" id="3.40.50.12780">
    <property type="entry name" value="N-terminal domain of ligase-like"/>
    <property type="match status" value="1"/>
</dbReference>
<dbReference type="EMBL" id="JAYDCJ010000003">
    <property type="protein sequence ID" value="MEA1082124.1"/>
    <property type="molecule type" value="Genomic_DNA"/>
</dbReference>
<evidence type="ECO:0000256" key="1">
    <source>
        <dbReference type="ARBA" id="ARBA00006432"/>
    </source>
</evidence>
<dbReference type="PANTHER" id="PTHR43859">
    <property type="entry name" value="ACYL-ACTIVATING ENZYME"/>
    <property type="match status" value="1"/>
</dbReference>
<dbReference type="InterPro" id="IPR020845">
    <property type="entry name" value="AMP-binding_CS"/>
</dbReference>
<dbReference type="InterPro" id="IPR025110">
    <property type="entry name" value="AMP-bd_C"/>
</dbReference>
<dbReference type="PROSITE" id="PS00455">
    <property type="entry name" value="AMP_BINDING"/>
    <property type="match status" value="1"/>
</dbReference>
<protein>
    <submittedName>
        <fullName evidence="7">Long-chain fatty acid--CoA ligase</fullName>
    </submittedName>
</protein>
<dbReference type="Gene3D" id="3.30.300.30">
    <property type="match status" value="1"/>
</dbReference>
<dbReference type="GO" id="GO:0016874">
    <property type="term" value="F:ligase activity"/>
    <property type="evidence" value="ECO:0007669"/>
    <property type="project" value="UniProtKB-KW"/>
</dbReference>